<dbReference type="SMART" id="SM00347">
    <property type="entry name" value="HTH_MARR"/>
    <property type="match status" value="1"/>
</dbReference>
<evidence type="ECO:0000259" key="4">
    <source>
        <dbReference type="PROSITE" id="PS50995"/>
    </source>
</evidence>
<dbReference type="PROSITE" id="PS50995">
    <property type="entry name" value="HTH_MARR_2"/>
    <property type="match status" value="1"/>
</dbReference>
<organism evidence="5 6">
    <name type="scientific">Micromonospora matsumotoense</name>
    <dbReference type="NCBI Taxonomy" id="121616"/>
    <lineage>
        <taxon>Bacteria</taxon>
        <taxon>Bacillati</taxon>
        <taxon>Actinomycetota</taxon>
        <taxon>Actinomycetes</taxon>
        <taxon>Micromonosporales</taxon>
        <taxon>Micromonosporaceae</taxon>
        <taxon>Micromonospora</taxon>
    </lineage>
</organism>
<dbReference type="Gene3D" id="1.10.10.10">
    <property type="entry name" value="Winged helix-like DNA-binding domain superfamily/Winged helix DNA-binding domain"/>
    <property type="match status" value="1"/>
</dbReference>
<accession>A0A1C4VRF3</accession>
<evidence type="ECO:0000256" key="2">
    <source>
        <dbReference type="ARBA" id="ARBA00023125"/>
    </source>
</evidence>
<dbReference type="GO" id="GO:0003677">
    <property type="term" value="F:DNA binding"/>
    <property type="evidence" value="ECO:0007669"/>
    <property type="project" value="UniProtKB-KW"/>
</dbReference>
<evidence type="ECO:0000313" key="6">
    <source>
        <dbReference type="Proteomes" id="UP000198797"/>
    </source>
</evidence>
<feature type="domain" description="HTH marR-type" evidence="4">
    <location>
        <begin position="4"/>
        <end position="139"/>
    </location>
</feature>
<evidence type="ECO:0000256" key="3">
    <source>
        <dbReference type="ARBA" id="ARBA00023163"/>
    </source>
</evidence>
<dbReference type="SUPFAM" id="SSF46785">
    <property type="entry name" value="Winged helix' DNA-binding domain"/>
    <property type="match status" value="1"/>
</dbReference>
<proteinExistence type="predicted"/>
<protein>
    <submittedName>
        <fullName evidence="5">DNA-binding transcriptional regulator, MarR family</fullName>
    </submittedName>
</protein>
<keyword evidence="1" id="KW-0805">Transcription regulation</keyword>
<evidence type="ECO:0000256" key="1">
    <source>
        <dbReference type="ARBA" id="ARBA00023015"/>
    </source>
</evidence>
<dbReference type="Proteomes" id="UP000198797">
    <property type="component" value="Unassembled WGS sequence"/>
</dbReference>
<keyword evidence="2 5" id="KW-0238">DNA-binding</keyword>
<sequence>MDRPPDLAAAIDAAAEALVGVLDSATSRHQVTVPPTQLRVLSLIRERPETNVNRLAELLDVVPSSASRLCDRLEATGLLRRTPDPRDRREVRLVLTAAAVTLLAEVRERRHRAVQAVLDRMPPRTQHELLSALLAFGQAAAPGTPTPQTDAAVRTA</sequence>
<dbReference type="OrthoDB" id="3830756at2"/>
<dbReference type="InterPro" id="IPR000835">
    <property type="entry name" value="HTH_MarR-typ"/>
</dbReference>
<gene>
    <name evidence="5" type="ORF">GA0070216_102559</name>
</gene>
<dbReference type="EMBL" id="FMCU01000002">
    <property type="protein sequence ID" value="SCE86557.1"/>
    <property type="molecule type" value="Genomic_DNA"/>
</dbReference>
<dbReference type="GO" id="GO:0003700">
    <property type="term" value="F:DNA-binding transcription factor activity"/>
    <property type="evidence" value="ECO:0007669"/>
    <property type="project" value="InterPro"/>
</dbReference>
<evidence type="ECO:0000313" key="5">
    <source>
        <dbReference type="EMBL" id="SCE86557.1"/>
    </source>
</evidence>
<dbReference type="PANTHER" id="PTHR33164">
    <property type="entry name" value="TRANSCRIPTIONAL REGULATOR, MARR FAMILY"/>
    <property type="match status" value="1"/>
</dbReference>
<name>A0A1C4VRF3_9ACTN</name>
<dbReference type="InterPro" id="IPR036390">
    <property type="entry name" value="WH_DNA-bd_sf"/>
</dbReference>
<dbReference type="PROSITE" id="PS01117">
    <property type="entry name" value="HTH_MARR_1"/>
    <property type="match status" value="1"/>
</dbReference>
<dbReference type="AlphaFoldDB" id="A0A1C4VRF3"/>
<keyword evidence="6" id="KW-1185">Reference proteome</keyword>
<dbReference type="RefSeq" id="WP_091240429.1">
    <property type="nucleotide sequence ID" value="NZ_FMCU01000002.1"/>
</dbReference>
<dbReference type="Pfam" id="PF01047">
    <property type="entry name" value="MarR"/>
    <property type="match status" value="1"/>
</dbReference>
<dbReference type="InterPro" id="IPR036388">
    <property type="entry name" value="WH-like_DNA-bd_sf"/>
</dbReference>
<dbReference type="PANTHER" id="PTHR33164:SF94">
    <property type="entry name" value="TRANSCRIPTIONAL REGULATORY PROTEIN-RELATED"/>
    <property type="match status" value="1"/>
</dbReference>
<dbReference type="GO" id="GO:0006950">
    <property type="term" value="P:response to stress"/>
    <property type="evidence" value="ECO:0007669"/>
    <property type="project" value="TreeGrafter"/>
</dbReference>
<dbReference type="InterPro" id="IPR039422">
    <property type="entry name" value="MarR/SlyA-like"/>
</dbReference>
<keyword evidence="3" id="KW-0804">Transcription</keyword>
<dbReference type="STRING" id="121616.GA0070216_102559"/>
<reference evidence="6" key="1">
    <citation type="submission" date="2016-06" db="EMBL/GenBank/DDBJ databases">
        <authorList>
            <person name="Varghese N."/>
            <person name="Submissions Spin"/>
        </authorList>
    </citation>
    <scope>NUCLEOTIDE SEQUENCE [LARGE SCALE GENOMIC DNA]</scope>
    <source>
        <strain evidence="6">DSM 44100</strain>
    </source>
</reference>
<dbReference type="InterPro" id="IPR023187">
    <property type="entry name" value="Tscrpt_reg_MarR-type_CS"/>
</dbReference>